<dbReference type="RefSeq" id="WP_111921086.1">
    <property type="nucleotide sequence ID" value="NZ_JABFIF010000001.1"/>
</dbReference>
<dbReference type="Proteomes" id="UP000250223">
    <property type="component" value="Unassembled WGS sequence"/>
</dbReference>
<evidence type="ECO:0000259" key="1">
    <source>
        <dbReference type="Pfam" id="PF00148"/>
    </source>
</evidence>
<protein>
    <submittedName>
        <fullName evidence="3">Oxidoreductase/nitrogenase component 1</fullName>
        <ecNumber evidence="3">1.18.-.-</ecNumber>
    </submittedName>
</protein>
<dbReference type="SUPFAM" id="SSF53807">
    <property type="entry name" value="Helical backbone' metal receptor"/>
    <property type="match status" value="1"/>
</dbReference>
<sequence length="394" mass="45111">MKELFQYIPPPSSDYSGIISILFQLKDCLNILVTPKGCIKTILEIDILDEFKNDNLFYTSLTQNDVISGFDEDLIYSIESIFKKYPKKYINIINTPVPTIICSNLNGIGKVLEKKLKVPVTVFNSTGFENYSLGISEALLRIGKRFISFNYKKILNSVNIIGYSPLIVGNISTLNSIRKLIENCGVEVISIWCNETNIEKLKEASCASLNIVISAEGIQLAEYMKNKFNIPYILDMPIGISRTNKFLGILESKLKLKPNKLIYKKNYLDKKVLIIGTPLESLYIKYCLNEDFGIKEIKIVSLISSSRKEKRLYDQDVFSDINFVYSEYELLEYIKNVDISVLIADPLYHSFVDNKVTFIPHTNVALSGKEFINVEDNYIAEKGFEYFYKYLMIN</sequence>
<dbReference type="EC" id="1.18.-.-" evidence="3"/>
<gene>
    <name evidence="3" type="primary">bchB_1</name>
    <name evidence="2" type="ORF">HMJ28_00175</name>
    <name evidence="3" type="ORF">NCTC13028_00236</name>
</gene>
<accession>A0A2X2VXV9</accession>
<keyword evidence="3" id="KW-0560">Oxidoreductase</keyword>
<name>A0A2X2VXV9_CLOCO</name>
<feature type="domain" description="Nitrogenase/oxidoreductase component 1" evidence="1">
    <location>
        <begin position="15"/>
        <end position="255"/>
    </location>
</feature>
<dbReference type="Pfam" id="PF00148">
    <property type="entry name" value="Oxidored_nitro"/>
    <property type="match status" value="1"/>
</dbReference>
<organism evidence="3 4">
    <name type="scientific">Clostridium cochlearium</name>
    <dbReference type="NCBI Taxonomy" id="1494"/>
    <lineage>
        <taxon>Bacteria</taxon>
        <taxon>Bacillati</taxon>
        <taxon>Bacillota</taxon>
        <taxon>Clostridia</taxon>
        <taxon>Eubacteriales</taxon>
        <taxon>Clostridiaceae</taxon>
        <taxon>Clostridium</taxon>
    </lineage>
</organism>
<dbReference type="GO" id="GO:0016491">
    <property type="term" value="F:oxidoreductase activity"/>
    <property type="evidence" value="ECO:0007669"/>
    <property type="project" value="UniProtKB-KW"/>
</dbReference>
<dbReference type="InterPro" id="IPR000510">
    <property type="entry name" value="Nase/OxRdtase_comp1"/>
</dbReference>
<proteinExistence type="predicted"/>
<dbReference type="PANTHER" id="PTHR42956">
    <property type="entry name" value="NITROGENASE IRON-MOLYBDENUM COFACTOR BIOSYNTHESIS PROTEIN NIFE"/>
    <property type="match status" value="1"/>
</dbReference>
<reference evidence="2 5" key="2">
    <citation type="submission" date="2020-05" db="EMBL/GenBank/DDBJ databases">
        <title>Draft genome sequence of Clostridium cochlearium strain AGROS13 isolated from a sheep dairy farm in New Zealand.</title>
        <authorList>
            <person name="Gupta T.B."/>
            <person name="Jauregui R."/>
            <person name="Risson A.N."/>
            <person name="Brightwell G."/>
            <person name="Maclean P."/>
        </authorList>
    </citation>
    <scope>NUCLEOTIDE SEQUENCE [LARGE SCALE GENOMIC DNA]</scope>
    <source>
        <strain evidence="2 5">AGROS13</strain>
    </source>
</reference>
<dbReference type="InterPro" id="IPR049939">
    <property type="entry name" value="NifE-like"/>
</dbReference>
<dbReference type="EMBL" id="UAWC01000001">
    <property type="protein sequence ID" value="SQB33244.1"/>
    <property type="molecule type" value="Genomic_DNA"/>
</dbReference>
<dbReference type="AlphaFoldDB" id="A0A2X2VXV9"/>
<evidence type="ECO:0000313" key="5">
    <source>
        <dbReference type="Proteomes" id="UP000528432"/>
    </source>
</evidence>
<dbReference type="Proteomes" id="UP000528432">
    <property type="component" value="Unassembled WGS sequence"/>
</dbReference>
<evidence type="ECO:0000313" key="2">
    <source>
        <dbReference type="EMBL" id="NOH14819.1"/>
    </source>
</evidence>
<dbReference type="Gene3D" id="3.40.50.1980">
    <property type="entry name" value="Nitrogenase molybdenum iron protein domain"/>
    <property type="match status" value="2"/>
</dbReference>
<reference evidence="3 4" key="1">
    <citation type="submission" date="2018-06" db="EMBL/GenBank/DDBJ databases">
        <authorList>
            <consortium name="Pathogen Informatics"/>
            <person name="Doyle S."/>
        </authorList>
    </citation>
    <scope>NUCLEOTIDE SEQUENCE [LARGE SCALE GENOMIC DNA]</scope>
    <source>
        <strain evidence="3 4">NCTC13028</strain>
    </source>
</reference>
<dbReference type="PANTHER" id="PTHR42956:SF1">
    <property type="entry name" value="NITROGENASE IRON-MOLYBDENUM COFACTOR BIOSYNTHESIS PROTEIN NIFE"/>
    <property type="match status" value="1"/>
</dbReference>
<evidence type="ECO:0000313" key="3">
    <source>
        <dbReference type="EMBL" id="SQB33244.1"/>
    </source>
</evidence>
<evidence type="ECO:0000313" key="4">
    <source>
        <dbReference type="Proteomes" id="UP000250223"/>
    </source>
</evidence>
<dbReference type="EMBL" id="JABFIF010000001">
    <property type="protein sequence ID" value="NOH14819.1"/>
    <property type="molecule type" value="Genomic_DNA"/>
</dbReference>